<proteinExistence type="predicted"/>
<dbReference type="PANTHER" id="PTHR12526">
    <property type="entry name" value="GLYCOSYLTRANSFERASE"/>
    <property type="match status" value="1"/>
</dbReference>
<gene>
    <name evidence="2" type="ORF">RQM59_06000</name>
</gene>
<accession>A0ABU3LFG3</accession>
<dbReference type="EC" id="2.4.-.-" evidence="2"/>
<dbReference type="SUPFAM" id="SSF53756">
    <property type="entry name" value="UDP-Glycosyltransferase/glycogen phosphorylase"/>
    <property type="match status" value="1"/>
</dbReference>
<evidence type="ECO:0000259" key="1">
    <source>
        <dbReference type="Pfam" id="PF00534"/>
    </source>
</evidence>
<protein>
    <submittedName>
        <fullName evidence="2">Glycosyltransferase</fullName>
        <ecNumber evidence="2">2.4.-.-</ecNumber>
    </submittedName>
</protein>
<evidence type="ECO:0000313" key="2">
    <source>
        <dbReference type="EMBL" id="MDT7831924.1"/>
    </source>
</evidence>
<dbReference type="Pfam" id="PF00534">
    <property type="entry name" value="Glycos_transf_1"/>
    <property type="match status" value="1"/>
</dbReference>
<keyword evidence="3" id="KW-1185">Reference proteome</keyword>
<dbReference type="InterPro" id="IPR001296">
    <property type="entry name" value="Glyco_trans_1"/>
</dbReference>
<dbReference type="PANTHER" id="PTHR12526:SF630">
    <property type="entry name" value="GLYCOSYLTRANSFERASE"/>
    <property type="match status" value="1"/>
</dbReference>
<dbReference type="CDD" id="cd03801">
    <property type="entry name" value="GT4_PimA-like"/>
    <property type="match status" value="1"/>
</dbReference>
<feature type="domain" description="Glycosyl transferase family 1" evidence="1">
    <location>
        <begin position="204"/>
        <end position="336"/>
    </location>
</feature>
<name>A0ABU3LFG3_9FLAO</name>
<comment type="caution">
    <text evidence="2">The sequence shown here is derived from an EMBL/GenBank/DDBJ whole genome shotgun (WGS) entry which is preliminary data.</text>
</comment>
<keyword evidence="2" id="KW-0328">Glycosyltransferase</keyword>
<dbReference type="Proteomes" id="UP001257277">
    <property type="component" value="Unassembled WGS sequence"/>
</dbReference>
<organism evidence="2 3">
    <name type="scientific">Asprobacillus argus</name>
    <dbReference type="NCBI Taxonomy" id="3076534"/>
    <lineage>
        <taxon>Bacteria</taxon>
        <taxon>Pseudomonadati</taxon>
        <taxon>Bacteroidota</taxon>
        <taxon>Flavobacteriia</taxon>
        <taxon>Flavobacteriales</taxon>
        <taxon>Flavobacteriaceae</taxon>
        <taxon>Asprobacillus</taxon>
    </lineage>
</organism>
<keyword evidence="2" id="KW-0808">Transferase</keyword>
<reference evidence="2 3" key="1">
    <citation type="submission" date="2023-09" db="EMBL/GenBank/DDBJ databases">
        <title>Novel taxa isolated from Blanes Bay.</title>
        <authorList>
            <person name="Rey-Velasco X."/>
            <person name="Lucena T."/>
        </authorList>
    </citation>
    <scope>NUCLEOTIDE SEQUENCE [LARGE SCALE GENOMIC DNA]</scope>
    <source>
        <strain evidence="2 3">S356</strain>
    </source>
</reference>
<dbReference type="RefSeq" id="WP_349241178.1">
    <property type="nucleotide sequence ID" value="NZ_JAVTTO010000002.1"/>
</dbReference>
<dbReference type="GO" id="GO:0016757">
    <property type="term" value="F:glycosyltransferase activity"/>
    <property type="evidence" value="ECO:0007669"/>
    <property type="project" value="UniProtKB-KW"/>
</dbReference>
<dbReference type="Gene3D" id="3.40.50.2000">
    <property type="entry name" value="Glycogen Phosphorylase B"/>
    <property type="match status" value="2"/>
</dbReference>
<dbReference type="EMBL" id="JAVTTO010000002">
    <property type="protein sequence ID" value="MDT7831924.1"/>
    <property type="molecule type" value="Genomic_DNA"/>
</dbReference>
<evidence type="ECO:0000313" key="3">
    <source>
        <dbReference type="Proteomes" id="UP001257277"/>
    </source>
</evidence>
<sequence>MYRHISKGSQLLVISDTGMLMHNGRKYAFGPVVREFEYLLDIFDKIIWIGYLDENPDTLNIFDEISSARIEIVPLKKIGGKRFIDKLKVILRYPYMFFSIYKYIRRSKYIHTRSPSHPAFVSMIFSFFFKRKRFWHKYAGSWIDDAPWFYRAQRNLLKKLGNNSKVTINGNWESKDTILSFENPCLTAKDRILGNTFLKEKDIKHKINFCFVGALNGQKGVDKILDAFSSFYDERIGEINVVGDGVKKEDYATKARSLKNKFNFYGFLNKSELIKVYEKSHFLLLPSKSEGFPKVIGEAMNFCCIPISSNVSCIDQYIEHRKNGFLIEPNTAERLKSIAEVSTSMTNDVFLGIIKDNYKDSNVFTYDNYVKRIQTEIFELDQ</sequence>